<evidence type="ECO:0000313" key="1">
    <source>
        <dbReference type="EMBL" id="KLV10273.1"/>
    </source>
</evidence>
<protein>
    <submittedName>
        <fullName evidence="1">Uncharacterized protein</fullName>
    </submittedName>
</protein>
<dbReference type="EMBL" id="LDOU01000006">
    <property type="protein sequence ID" value="KLV10273.1"/>
    <property type="molecule type" value="Genomic_DNA"/>
</dbReference>
<sequence length="70" mass="7964">MSMLSDAEQSGDLTRVVQSQDEMMAIINTAKFCMENVKHNYPALEHDDELQKAVLQETELLCPSPIIQRK</sequence>
<accession>A0A0J1HF74</accession>
<evidence type="ECO:0000313" key="2">
    <source>
        <dbReference type="Proteomes" id="UP000035909"/>
    </source>
</evidence>
<gene>
    <name evidence="1" type="ORF">ABT57_06810</name>
</gene>
<reference evidence="1 2" key="1">
    <citation type="submission" date="2015-05" db="EMBL/GenBank/DDBJ databases">
        <title>Photobacterium galathea sp. nov.</title>
        <authorList>
            <person name="Machado H."/>
            <person name="Gram L."/>
        </authorList>
    </citation>
    <scope>NUCLEOTIDE SEQUENCE [LARGE SCALE GENOMIC DNA]</scope>
    <source>
        <strain evidence="1 2">DSM 22954</strain>
    </source>
</reference>
<name>A0A0J1HF74_9GAMM</name>
<dbReference type="Proteomes" id="UP000035909">
    <property type="component" value="Unassembled WGS sequence"/>
</dbReference>
<dbReference type="AlphaFoldDB" id="A0A0J1HF74"/>
<keyword evidence="2" id="KW-1185">Reference proteome</keyword>
<organism evidence="1 2">
    <name type="scientific">Photobacterium ganghwense</name>
    <dbReference type="NCBI Taxonomy" id="320778"/>
    <lineage>
        <taxon>Bacteria</taxon>
        <taxon>Pseudomonadati</taxon>
        <taxon>Pseudomonadota</taxon>
        <taxon>Gammaproteobacteria</taxon>
        <taxon>Vibrionales</taxon>
        <taxon>Vibrionaceae</taxon>
        <taxon>Photobacterium</taxon>
    </lineage>
</organism>
<proteinExistence type="predicted"/>
<dbReference type="PATRIC" id="fig|320778.3.peg.1467"/>
<comment type="caution">
    <text evidence="1">The sequence shown here is derived from an EMBL/GenBank/DDBJ whole genome shotgun (WGS) entry which is preliminary data.</text>
</comment>